<feature type="compositionally biased region" description="Low complexity" evidence="3">
    <location>
        <begin position="537"/>
        <end position="550"/>
    </location>
</feature>
<dbReference type="Proteomes" id="UP000078595">
    <property type="component" value="Chromosome 8"/>
</dbReference>
<dbReference type="InterPro" id="IPR050211">
    <property type="entry name" value="FOX_domain-containing"/>
</dbReference>
<feature type="DNA-binding region" description="Fork-head" evidence="2">
    <location>
        <begin position="399"/>
        <end position="477"/>
    </location>
</feature>
<dbReference type="RefSeq" id="XP_018259391.2">
    <property type="nucleotide sequence ID" value="XM_018411579.2"/>
</dbReference>
<feature type="compositionally biased region" description="Polar residues" evidence="3">
    <location>
        <begin position="253"/>
        <end position="280"/>
    </location>
</feature>
<dbReference type="EMBL" id="CP144537">
    <property type="protein sequence ID" value="WWC63817.1"/>
    <property type="molecule type" value="Genomic_DNA"/>
</dbReference>
<dbReference type="InterPro" id="IPR001766">
    <property type="entry name" value="Fork_head_dom"/>
</dbReference>
<organism evidence="5 6">
    <name type="scientific">Kwoniella dejecticola CBS 10117</name>
    <dbReference type="NCBI Taxonomy" id="1296121"/>
    <lineage>
        <taxon>Eukaryota</taxon>
        <taxon>Fungi</taxon>
        <taxon>Dikarya</taxon>
        <taxon>Basidiomycota</taxon>
        <taxon>Agaricomycotina</taxon>
        <taxon>Tremellomycetes</taxon>
        <taxon>Tremellales</taxon>
        <taxon>Cryptococcaceae</taxon>
        <taxon>Kwoniella</taxon>
    </lineage>
</organism>
<feature type="compositionally biased region" description="Polar residues" evidence="3">
    <location>
        <begin position="563"/>
        <end position="572"/>
    </location>
</feature>
<reference evidence="5" key="1">
    <citation type="submission" date="2013-07" db="EMBL/GenBank/DDBJ databases">
        <authorList>
            <consortium name="The Broad Institute Genome Sequencing Platform"/>
            <person name="Cuomo C."/>
            <person name="Litvintseva A."/>
            <person name="Chen Y."/>
            <person name="Heitman J."/>
            <person name="Sun S."/>
            <person name="Springer D."/>
            <person name="Dromer F."/>
            <person name="Young S.K."/>
            <person name="Zeng Q."/>
            <person name="Gargeya S."/>
            <person name="Fitzgerald M."/>
            <person name="Abouelleil A."/>
            <person name="Alvarado L."/>
            <person name="Berlin A.M."/>
            <person name="Chapman S.B."/>
            <person name="Dewar J."/>
            <person name="Goldberg J."/>
            <person name="Griggs A."/>
            <person name="Gujja S."/>
            <person name="Hansen M."/>
            <person name="Howarth C."/>
            <person name="Imamovic A."/>
            <person name="Larimer J."/>
            <person name="McCowan C."/>
            <person name="Murphy C."/>
            <person name="Pearson M."/>
            <person name="Priest M."/>
            <person name="Roberts A."/>
            <person name="Saif S."/>
            <person name="Shea T."/>
            <person name="Sykes S."/>
            <person name="Wortman J."/>
            <person name="Nusbaum C."/>
            <person name="Birren B."/>
        </authorList>
    </citation>
    <scope>NUCLEOTIDE SEQUENCE</scope>
    <source>
        <strain evidence="5">CBS 10117</strain>
    </source>
</reference>
<dbReference type="GO" id="GO:0000981">
    <property type="term" value="F:DNA-binding transcription factor activity, RNA polymerase II-specific"/>
    <property type="evidence" value="ECO:0007669"/>
    <property type="project" value="TreeGrafter"/>
</dbReference>
<feature type="compositionally biased region" description="Low complexity" evidence="3">
    <location>
        <begin position="281"/>
        <end position="297"/>
    </location>
</feature>
<name>A0AAJ8MJY3_9TREE</name>
<evidence type="ECO:0000256" key="1">
    <source>
        <dbReference type="ARBA" id="ARBA00023125"/>
    </source>
</evidence>
<dbReference type="GO" id="GO:0000978">
    <property type="term" value="F:RNA polymerase II cis-regulatory region sequence-specific DNA binding"/>
    <property type="evidence" value="ECO:0007669"/>
    <property type="project" value="TreeGrafter"/>
</dbReference>
<dbReference type="AlphaFoldDB" id="A0AAJ8MJY3"/>
<gene>
    <name evidence="5" type="ORF">I303_106422</name>
</gene>
<feature type="compositionally biased region" description="Polar residues" evidence="3">
    <location>
        <begin position="173"/>
        <end position="186"/>
    </location>
</feature>
<feature type="compositionally biased region" description="Polar residues" evidence="3">
    <location>
        <begin position="659"/>
        <end position="685"/>
    </location>
</feature>
<feature type="compositionally biased region" description="Low complexity" evidence="3">
    <location>
        <begin position="686"/>
        <end position="709"/>
    </location>
</feature>
<feature type="region of interest" description="Disordered" evidence="3">
    <location>
        <begin position="168"/>
        <end position="191"/>
    </location>
</feature>
<dbReference type="SMART" id="SM00339">
    <property type="entry name" value="FH"/>
    <property type="match status" value="1"/>
</dbReference>
<proteinExistence type="predicted"/>
<feature type="region of interest" description="Disordered" evidence="3">
    <location>
        <begin position="228"/>
        <end position="349"/>
    </location>
</feature>
<dbReference type="PANTHER" id="PTHR11829">
    <property type="entry name" value="FORKHEAD BOX PROTEIN"/>
    <property type="match status" value="1"/>
</dbReference>
<sequence length="709" mass="77080">MFATPNPPKTRQTGYSSVRYNSSIHTQQTPTPTPTSTSKTITTTTTNSLVQPFDISNFEIDPQLTQLSSSPPLASVRQSTVPASSPFVHHQRIVSTSPPPSLERNLHTSPMQPPYPNTPSPQAYGLSGTVIVNEPSSIMRSHGSVSECGSGSDVFMSQAVPKNHHKSALRPSLSHNTMHNTPSPSSWPRRVMTTGSTIPTTYPIDDRLLRQGSLGVPSIAPAVNFSASGSASSAVSDNNNNNMSQHQHQSGNDSIVQTQTHGHQLQSTNHHQNEVNTPYLSTSTSSNSSTNINPTTTTHHHVATHPHQYPHPQQHQQQHQAYYGHTTHPHEEQLSHPHQQSQYSYDGYPSSTLSPWQPPMSTTYQPQQQSPYHWGMHHMAIPQKQDEPILAPGELPAPRPPMSYAALIGEALLLAPPPHQLYVSEISDSIKKRYPHYRQNPTKIYNGVRHQTSMCKAFVKLPRPFGDQSGGARKWAIRAGCETWFAGGGYHPPTSTPPSNKTPKIGGKAKATARSKHLIIGTSEDKKSRGLYNGIYPDSNSSGEGPSSGPAYDGTSRPLIPYSQYNPTSMASTGYGAPAPPPSNSHLPPGYHYVPIQPAHGHPQPQQPIYVPVWGPYATPPQPQGEAYAQGYPQSSESPEQVDHDQSSWGRSHIGNGNGIETQSNDGTHVSSSYDEVKMMNQSMGSPAPSHHSISRSIHSSHGASPETM</sequence>
<keyword evidence="2" id="KW-0539">Nucleus</keyword>
<evidence type="ECO:0000256" key="2">
    <source>
        <dbReference type="PROSITE-ProRule" id="PRU00089"/>
    </source>
</evidence>
<dbReference type="PRINTS" id="PR00053">
    <property type="entry name" value="FORKHEAD"/>
</dbReference>
<feature type="compositionally biased region" description="Polar residues" evidence="3">
    <location>
        <begin position="336"/>
        <end position="349"/>
    </location>
</feature>
<feature type="region of interest" description="Disordered" evidence="3">
    <location>
        <begin position="529"/>
        <end position="709"/>
    </location>
</feature>
<feature type="compositionally biased region" description="Low complexity" evidence="3">
    <location>
        <begin position="305"/>
        <end position="326"/>
    </location>
</feature>
<dbReference type="GO" id="GO:0005634">
    <property type="term" value="C:nucleus"/>
    <property type="evidence" value="ECO:0007669"/>
    <property type="project" value="UniProtKB-SubCell"/>
</dbReference>
<reference evidence="5" key="2">
    <citation type="submission" date="2024-02" db="EMBL/GenBank/DDBJ databases">
        <title>Comparative genomics of Cryptococcus and Kwoniella reveals pathogenesis evolution and contrasting modes of karyotype evolution via chromosome fusion or intercentromeric recombination.</title>
        <authorList>
            <person name="Coelho M.A."/>
            <person name="David-Palma M."/>
            <person name="Shea T."/>
            <person name="Bowers K."/>
            <person name="McGinley-Smith S."/>
            <person name="Mohammad A.W."/>
            <person name="Gnirke A."/>
            <person name="Yurkov A.M."/>
            <person name="Nowrousian M."/>
            <person name="Sun S."/>
            <person name="Cuomo C.A."/>
            <person name="Heitman J."/>
        </authorList>
    </citation>
    <scope>NUCLEOTIDE SEQUENCE</scope>
    <source>
        <strain evidence="5">CBS 10117</strain>
    </source>
</reference>
<protein>
    <recommendedName>
        <fullName evidence="4">Fork-head domain-containing protein</fullName>
    </recommendedName>
</protein>
<dbReference type="Gene3D" id="1.10.10.10">
    <property type="entry name" value="Winged helix-like DNA-binding domain superfamily/Winged helix DNA-binding domain"/>
    <property type="match status" value="1"/>
</dbReference>
<dbReference type="GeneID" id="28972018"/>
<feature type="compositionally biased region" description="Low complexity" evidence="3">
    <location>
        <begin position="584"/>
        <end position="609"/>
    </location>
</feature>
<evidence type="ECO:0000313" key="5">
    <source>
        <dbReference type="EMBL" id="WWC63817.1"/>
    </source>
</evidence>
<feature type="domain" description="Fork-head" evidence="4">
    <location>
        <begin position="399"/>
        <end position="477"/>
    </location>
</feature>
<comment type="subcellular location">
    <subcellularLocation>
        <location evidence="2">Nucleus</location>
    </subcellularLocation>
</comment>
<keyword evidence="6" id="KW-1185">Reference proteome</keyword>
<dbReference type="PANTHER" id="PTHR11829:SF343">
    <property type="entry name" value="FORK-HEAD DOMAIN-CONTAINING PROTEIN"/>
    <property type="match status" value="1"/>
</dbReference>
<dbReference type="Pfam" id="PF00250">
    <property type="entry name" value="Forkhead"/>
    <property type="match status" value="1"/>
</dbReference>
<feature type="region of interest" description="Disordered" evidence="3">
    <location>
        <begin position="488"/>
        <end position="514"/>
    </location>
</feature>
<dbReference type="SUPFAM" id="SSF46785">
    <property type="entry name" value="Winged helix' DNA-binding domain"/>
    <property type="match status" value="1"/>
</dbReference>
<evidence type="ECO:0000259" key="4">
    <source>
        <dbReference type="PROSITE" id="PS50039"/>
    </source>
</evidence>
<evidence type="ECO:0000256" key="3">
    <source>
        <dbReference type="SAM" id="MobiDB-lite"/>
    </source>
</evidence>
<evidence type="ECO:0000313" key="6">
    <source>
        <dbReference type="Proteomes" id="UP000078595"/>
    </source>
</evidence>
<keyword evidence="1 2" id="KW-0238">DNA-binding</keyword>
<dbReference type="PROSITE" id="PS50039">
    <property type="entry name" value="FORK_HEAD_3"/>
    <property type="match status" value="1"/>
</dbReference>
<dbReference type="InterPro" id="IPR036390">
    <property type="entry name" value="WH_DNA-bd_sf"/>
</dbReference>
<feature type="compositionally biased region" description="Low complexity" evidence="3">
    <location>
        <begin position="228"/>
        <end position="252"/>
    </location>
</feature>
<dbReference type="KEGG" id="kdj:28972018"/>
<accession>A0AAJ8MJY3</accession>
<dbReference type="InterPro" id="IPR036388">
    <property type="entry name" value="WH-like_DNA-bd_sf"/>
</dbReference>
<feature type="region of interest" description="Disordered" evidence="3">
    <location>
        <begin position="83"/>
        <end position="108"/>
    </location>
</feature>